<accession>R7UF49</accession>
<dbReference type="OrthoDB" id="438889at2759"/>
<evidence type="ECO:0000259" key="15">
    <source>
        <dbReference type="PROSITE" id="PS51059"/>
    </source>
</evidence>
<name>R7UF49_CAPTE</name>
<feature type="region of interest" description="Disordered" evidence="12">
    <location>
        <begin position="375"/>
        <end position="398"/>
    </location>
</feature>
<gene>
    <name evidence="16" type="ORF">CAPTEDRAFT_33318</name>
</gene>
<feature type="domain" description="WWE" evidence="14">
    <location>
        <begin position="293"/>
        <end position="378"/>
    </location>
</feature>
<dbReference type="STRING" id="283909.R7UF49"/>
<feature type="zinc finger region" description="C3H1-type" evidence="11">
    <location>
        <begin position="32"/>
        <end position="55"/>
    </location>
</feature>
<dbReference type="GO" id="GO:0008270">
    <property type="term" value="F:zinc ion binding"/>
    <property type="evidence" value="ECO:0007669"/>
    <property type="project" value="UniProtKB-KW"/>
</dbReference>
<dbReference type="SMART" id="SM00356">
    <property type="entry name" value="ZnF_C3H1"/>
    <property type="match status" value="3"/>
</dbReference>
<dbReference type="EMBL" id="AMQN01001356">
    <property type="status" value="NOT_ANNOTATED_CDS"/>
    <property type="molecule type" value="Genomic_DNA"/>
</dbReference>
<dbReference type="Pfam" id="PF25261">
    <property type="entry name" value="zf-CCCH_PARP12"/>
    <property type="match status" value="2"/>
</dbReference>
<evidence type="ECO:0000256" key="2">
    <source>
        <dbReference type="ARBA" id="ARBA00004496"/>
    </source>
</evidence>
<reference evidence="17" key="3">
    <citation type="submission" date="2015-06" db="UniProtKB">
        <authorList>
            <consortium name="EnsemblMetazoa"/>
        </authorList>
    </citation>
    <scope>IDENTIFICATION</scope>
</reference>
<feature type="region of interest" description="Disordered" evidence="12">
    <location>
        <begin position="160"/>
        <end position="209"/>
    </location>
</feature>
<evidence type="ECO:0000256" key="1">
    <source>
        <dbReference type="ARBA" id="ARBA00004123"/>
    </source>
</evidence>
<dbReference type="PANTHER" id="PTHR45740:SF2">
    <property type="entry name" value="POLY [ADP-RIBOSE] POLYMERASE"/>
    <property type="match status" value="1"/>
</dbReference>
<evidence type="ECO:0000256" key="9">
    <source>
        <dbReference type="ARBA" id="ARBA00023242"/>
    </source>
</evidence>
<dbReference type="Proteomes" id="UP000014760">
    <property type="component" value="Unassembled WGS sequence"/>
</dbReference>
<keyword evidence="8 11" id="KW-0862">Zinc</keyword>
<sequence length="587" mass="66757">GKWVTIRTCLSICPEHCAQRGCQDPSCLDLHVCRFYFLSECNFKGNACRFGHDLQSPHNVRALRYHLLNGLTDDQIGALLRLCRSEATLPRVCKFYCAGGKGCSKQVNCQDLHLCKFFILGSCSFENKCKRSHNIGDQQVVNILRTYGLNGRAEDELNGMYSGGATAMQPDKNYSQGHPSEVLPHAGSSPKKIPVKQSPNSKKGLDKEGDKMKMSSIICVHALVDQCKFGEKCLKVHSSKPYQWQYEGQDGEWISVPDQANDELQKKYVLPSNADCRDCPFASSKVRLVTTPSSSRSVSKFATEWIWYWKDEWGNWNEYGIARGGLDKADISSKDIEDAYAEDTPFRSFSTQRFKYKIDLQKMVQRNLIEDTERPVSRRPRLPGVGDQMVSSHSESSHIPSHWDKIEVGSGTYTFVEVDRGSPEWSTLSNKFRKTMPNERVREIVRIQNEELWEAFSWKKKWMQKDLTDVNEKLLFHGTRKEYVDAIAQQGFDWRISGLSVGTKFGKGSYFARDASYSKNYTDSRQLFLVRVLVGDTVQGHPNYVKPPMKSSPGGKAYNSCVNDPSNPAIYVIFEHAQTYPEYLITY</sequence>
<dbReference type="InterPro" id="IPR037197">
    <property type="entry name" value="WWE_dom_sf"/>
</dbReference>
<dbReference type="GO" id="GO:0003950">
    <property type="term" value="F:NAD+ poly-ADP-ribosyltransferase activity"/>
    <property type="evidence" value="ECO:0007669"/>
    <property type="project" value="InterPro"/>
</dbReference>
<dbReference type="PROSITE" id="PS51059">
    <property type="entry name" value="PARP_CATALYTIC"/>
    <property type="match status" value="1"/>
</dbReference>
<keyword evidence="4" id="KW-0597">Phosphoprotein</keyword>
<keyword evidence="6" id="KW-0677">Repeat</keyword>
<dbReference type="InterPro" id="IPR012317">
    <property type="entry name" value="Poly(ADP-ribose)pol_cat_dom"/>
</dbReference>
<feature type="domain" description="PARP catalytic" evidence="15">
    <location>
        <begin position="399"/>
        <end position="587"/>
    </location>
</feature>
<keyword evidence="5 11" id="KW-0479">Metal-binding</keyword>
<evidence type="ECO:0000313" key="16">
    <source>
        <dbReference type="EMBL" id="ELU05154.1"/>
    </source>
</evidence>
<evidence type="ECO:0000256" key="5">
    <source>
        <dbReference type="ARBA" id="ARBA00022723"/>
    </source>
</evidence>
<evidence type="ECO:0000259" key="14">
    <source>
        <dbReference type="PROSITE" id="PS50918"/>
    </source>
</evidence>
<evidence type="ECO:0008006" key="19">
    <source>
        <dbReference type="Google" id="ProtNLM"/>
    </source>
</evidence>
<dbReference type="Gene3D" id="3.30.720.50">
    <property type="match status" value="1"/>
</dbReference>
<comment type="similarity">
    <text evidence="10">Belongs to the ARTD/PARP family.</text>
</comment>
<dbReference type="Pfam" id="PF00644">
    <property type="entry name" value="PARP"/>
    <property type="match status" value="1"/>
</dbReference>
<keyword evidence="9" id="KW-0539">Nucleus</keyword>
<evidence type="ECO:0000256" key="7">
    <source>
        <dbReference type="ARBA" id="ARBA00022771"/>
    </source>
</evidence>
<evidence type="ECO:0000256" key="10">
    <source>
        <dbReference type="ARBA" id="ARBA00024347"/>
    </source>
</evidence>
<evidence type="ECO:0000256" key="8">
    <source>
        <dbReference type="ARBA" id="ARBA00022833"/>
    </source>
</evidence>
<feature type="non-terminal residue" evidence="16">
    <location>
        <position position="1"/>
    </location>
</feature>
<evidence type="ECO:0000256" key="4">
    <source>
        <dbReference type="ARBA" id="ARBA00022553"/>
    </source>
</evidence>
<feature type="domain" description="C3H1-type" evidence="13">
    <location>
        <begin position="114"/>
        <end position="136"/>
    </location>
</feature>
<dbReference type="HOGENOM" id="CLU_014825_2_1_1"/>
<dbReference type="GO" id="GO:0005737">
    <property type="term" value="C:cytoplasm"/>
    <property type="evidence" value="ECO:0007669"/>
    <property type="project" value="UniProtKB-SubCell"/>
</dbReference>
<evidence type="ECO:0000256" key="6">
    <source>
        <dbReference type="ARBA" id="ARBA00022737"/>
    </source>
</evidence>
<evidence type="ECO:0000256" key="11">
    <source>
        <dbReference type="PROSITE-ProRule" id="PRU00723"/>
    </source>
</evidence>
<organism evidence="16">
    <name type="scientific">Capitella teleta</name>
    <name type="common">Polychaete worm</name>
    <dbReference type="NCBI Taxonomy" id="283909"/>
    <lineage>
        <taxon>Eukaryota</taxon>
        <taxon>Metazoa</taxon>
        <taxon>Spiralia</taxon>
        <taxon>Lophotrochozoa</taxon>
        <taxon>Annelida</taxon>
        <taxon>Polychaeta</taxon>
        <taxon>Sedentaria</taxon>
        <taxon>Scolecida</taxon>
        <taxon>Capitellidae</taxon>
        <taxon>Capitella</taxon>
    </lineage>
</organism>
<keyword evidence="3" id="KW-0963">Cytoplasm</keyword>
<dbReference type="AlphaFoldDB" id="R7UF49"/>
<comment type="subcellular location">
    <subcellularLocation>
        <location evidence="2">Cytoplasm</location>
    </subcellularLocation>
    <subcellularLocation>
        <location evidence="1">Nucleus</location>
    </subcellularLocation>
</comment>
<dbReference type="GO" id="GO:1990404">
    <property type="term" value="F:NAD+-protein mono-ADP-ribosyltransferase activity"/>
    <property type="evidence" value="ECO:0007669"/>
    <property type="project" value="TreeGrafter"/>
</dbReference>
<evidence type="ECO:0000256" key="12">
    <source>
        <dbReference type="SAM" id="MobiDB-lite"/>
    </source>
</evidence>
<feature type="domain" description="C3H1-type" evidence="13">
    <location>
        <begin position="32"/>
        <end position="55"/>
    </location>
</feature>
<feature type="zinc finger region" description="C3H1-type" evidence="11">
    <location>
        <begin position="114"/>
        <end position="136"/>
    </location>
</feature>
<dbReference type="InterPro" id="IPR004170">
    <property type="entry name" value="WWE_dom"/>
</dbReference>
<feature type="zinc finger region" description="C3H1-type" evidence="11">
    <location>
        <begin position="213"/>
        <end position="240"/>
    </location>
</feature>
<protein>
    <recommendedName>
        <fullName evidence="19">Poly [ADP-ribose] polymerase</fullName>
    </recommendedName>
</protein>
<evidence type="ECO:0000259" key="13">
    <source>
        <dbReference type="PROSITE" id="PS50103"/>
    </source>
</evidence>
<dbReference type="EMBL" id="KB301771">
    <property type="protein sequence ID" value="ELU05154.1"/>
    <property type="molecule type" value="Genomic_DNA"/>
</dbReference>
<evidence type="ECO:0000313" key="18">
    <source>
        <dbReference type="Proteomes" id="UP000014760"/>
    </source>
</evidence>
<dbReference type="SUPFAM" id="SSF117839">
    <property type="entry name" value="WWE domain"/>
    <property type="match status" value="1"/>
</dbReference>
<keyword evidence="7 11" id="KW-0863">Zinc-finger</keyword>
<dbReference type="SUPFAM" id="SSF56399">
    <property type="entry name" value="ADP-ribosylation"/>
    <property type="match status" value="1"/>
</dbReference>
<dbReference type="Gene3D" id="3.90.228.10">
    <property type="match status" value="1"/>
</dbReference>
<dbReference type="InterPro" id="IPR057602">
    <property type="entry name" value="Zfn-CCCH_PARP12"/>
</dbReference>
<dbReference type="GO" id="GO:0005634">
    <property type="term" value="C:nucleus"/>
    <property type="evidence" value="ECO:0007669"/>
    <property type="project" value="UniProtKB-SubCell"/>
</dbReference>
<dbReference type="CDD" id="cd01439">
    <property type="entry name" value="TCCD_inducible_PARP_like"/>
    <property type="match status" value="1"/>
</dbReference>
<reference evidence="16 18" key="2">
    <citation type="journal article" date="2013" name="Nature">
        <title>Insights into bilaterian evolution from three spiralian genomes.</title>
        <authorList>
            <person name="Simakov O."/>
            <person name="Marletaz F."/>
            <person name="Cho S.J."/>
            <person name="Edsinger-Gonzales E."/>
            <person name="Havlak P."/>
            <person name="Hellsten U."/>
            <person name="Kuo D.H."/>
            <person name="Larsson T."/>
            <person name="Lv J."/>
            <person name="Arendt D."/>
            <person name="Savage R."/>
            <person name="Osoegawa K."/>
            <person name="de Jong P."/>
            <person name="Grimwood J."/>
            <person name="Chapman J.A."/>
            <person name="Shapiro H."/>
            <person name="Aerts A."/>
            <person name="Otillar R.P."/>
            <person name="Terry A.Y."/>
            <person name="Boore J.L."/>
            <person name="Grigoriev I.V."/>
            <person name="Lindberg D.R."/>
            <person name="Seaver E.C."/>
            <person name="Weisblat D.A."/>
            <person name="Putnam N.H."/>
            <person name="Rokhsar D.S."/>
        </authorList>
    </citation>
    <scope>NUCLEOTIDE SEQUENCE</scope>
    <source>
        <strain evidence="16 18">I ESC-2004</strain>
    </source>
</reference>
<feature type="domain" description="C3H1-type" evidence="13">
    <location>
        <begin position="213"/>
        <end position="240"/>
    </location>
</feature>
<keyword evidence="18" id="KW-1185">Reference proteome</keyword>
<dbReference type="PROSITE" id="PS50918">
    <property type="entry name" value="WWE"/>
    <property type="match status" value="1"/>
</dbReference>
<dbReference type="Pfam" id="PF02825">
    <property type="entry name" value="WWE"/>
    <property type="match status" value="1"/>
</dbReference>
<dbReference type="EnsemblMetazoa" id="CapteT33318">
    <property type="protein sequence ID" value="CapteP33318"/>
    <property type="gene ID" value="CapteG33318"/>
</dbReference>
<dbReference type="InterPro" id="IPR000571">
    <property type="entry name" value="Znf_CCCH"/>
</dbReference>
<reference evidence="18" key="1">
    <citation type="submission" date="2012-12" db="EMBL/GenBank/DDBJ databases">
        <authorList>
            <person name="Hellsten U."/>
            <person name="Grimwood J."/>
            <person name="Chapman J.A."/>
            <person name="Shapiro H."/>
            <person name="Aerts A."/>
            <person name="Otillar R.P."/>
            <person name="Terry A.Y."/>
            <person name="Boore J.L."/>
            <person name="Simakov O."/>
            <person name="Marletaz F."/>
            <person name="Cho S.-J."/>
            <person name="Edsinger-Gonzales E."/>
            <person name="Havlak P."/>
            <person name="Kuo D.-H."/>
            <person name="Larsson T."/>
            <person name="Lv J."/>
            <person name="Arendt D."/>
            <person name="Savage R."/>
            <person name="Osoegawa K."/>
            <person name="de Jong P."/>
            <person name="Lindberg D.R."/>
            <person name="Seaver E.C."/>
            <person name="Weisblat D.A."/>
            <person name="Putnam N.H."/>
            <person name="Grigoriev I.V."/>
            <person name="Rokhsar D.S."/>
        </authorList>
    </citation>
    <scope>NUCLEOTIDE SEQUENCE</scope>
    <source>
        <strain evidence="18">I ESC-2004</strain>
    </source>
</reference>
<dbReference type="PROSITE" id="PS50103">
    <property type="entry name" value="ZF_C3H1"/>
    <property type="match status" value="3"/>
</dbReference>
<proteinExistence type="inferred from homology"/>
<evidence type="ECO:0000256" key="3">
    <source>
        <dbReference type="ARBA" id="ARBA00022490"/>
    </source>
</evidence>
<evidence type="ECO:0000313" key="17">
    <source>
        <dbReference type="EnsemblMetazoa" id="CapteP33318"/>
    </source>
</evidence>
<dbReference type="PANTHER" id="PTHR45740">
    <property type="entry name" value="POLY [ADP-RIBOSE] POLYMERASE"/>
    <property type="match status" value="1"/>
</dbReference>
<dbReference type="InterPro" id="IPR051712">
    <property type="entry name" value="ARTD-AVP"/>
</dbReference>
<feature type="non-terminal residue" evidence="16">
    <location>
        <position position="587"/>
    </location>
</feature>
<dbReference type="OMA" id="EDKTEIC"/>